<keyword evidence="4" id="KW-1185">Reference proteome</keyword>
<dbReference type="AlphaFoldDB" id="A0A0F7PDP5"/>
<reference evidence="2 3" key="3">
    <citation type="journal article" date="2016" name="Stand. Genomic Sci.">
        <title>Complete genome sequence of 'Halanaeroarchaeum sulfurireducens' M27-SA2, a sulfur-reducing and acetate-oxidizing haloarchaeon from the deep-sea hypersaline anoxic lake Medee.</title>
        <authorList>
            <person name="Messina E."/>
            <person name="Sorokin D.Y."/>
            <person name="Kublanov I.V."/>
            <person name="Toshchakov S."/>
            <person name="Lopatina A."/>
            <person name="Arcadi E."/>
            <person name="Smedile F."/>
            <person name="La Spada G."/>
            <person name="La Cono V."/>
            <person name="Yakimov M.M."/>
        </authorList>
    </citation>
    <scope>NUCLEOTIDE SEQUENCE [LARGE SCALE GENOMIC DNA]</scope>
    <source>
        <strain evidence="2 3">M27-SA2</strain>
    </source>
</reference>
<proteinExistence type="predicted"/>
<dbReference type="EMBL" id="CP011564">
    <property type="protein sequence ID" value="ALG82159.1"/>
    <property type="molecule type" value="Genomic_DNA"/>
</dbReference>
<dbReference type="HOGENOM" id="CLU_198697_0_0_2"/>
<evidence type="ECO:0000313" key="2">
    <source>
        <dbReference type="EMBL" id="ALG82159.1"/>
    </source>
</evidence>
<gene>
    <name evidence="2" type="ORF">HLASA_1266</name>
    <name evidence="1" type="ORF">HLASF_1278</name>
</gene>
<dbReference type="KEGG" id="hsu:HLASF_1278"/>
<dbReference type="EMBL" id="CP008874">
    <property type="protein sequence ID" value="AKH97764.1"/>
    <property type="molecule type" value="Genomic_DNA"/>
</dbReference>
<evidence type="ECO:0000313" key="4">
    <source>
        <dbReference type="Proteomes" id="UP000069906"/>
    </source>
</evidence>
<reference evidence="1 4" key="1">
    <citation type="journal article" date="2015" name="ISME J.">
        <title>Elemental sulfur and acetate can support life of a novel strictly anaerobic haloarchaeon.</title>
        <authorList>
            <person name="Sorokin D.Y."/>
            <person name="Kublanov I.V."/>
            <person name="Gavrilov S.N."/>
            <person name="Rojo D."/>
            <person name="Roman P."/>
            <person name="Golyshin P.N."/>
            <person name="Slepak V.Z."/>
            <person name="Smedile F."/>
            <person name="Ferrer M."/>
            <person name="Messina E."/>
            <person name="La Cono V."/>
            <person name="Yakimov M.M."/>
        </authorList>
    </citation>
    <scope>NUCLEOTIDE SEQUENCE [LARGE SCALE GENOMIC DNA]</scope>
    <source>
        <strain evidence="1 4">HSR2</strain>
    </source>
</reference>
<reference evidence="3" key="2">
    <citation type="submission" date="2015-05" db="EMBL/GenBank/DDBJ databases">
        <title>Complete genome sequence of Halanaeroarchaeum sulfurireducens type strain M27-SA2, a sulfate-reducer haloarchaeon from marine anoxic lake Medee.</title>
        <authorList>
            <person name="Messina E."/>
            <person name="Kublanov I.V."/>
            <person name="Toshchakov S."/>
            <person name="Arcadi E."/>
            <person name="La Spada G."/>
            <person name="La Cono V."/>
            <person name="Yakimov M.M."/>
        </authorList>
    </citation>
    <scope>NUCLEOTIDE SEQUENCE [LARGE SCALE GENOMIC DNA]</scope>
    <source>
        <strain evidence="3">M27-SA2</strain>
    </source>
</reference>
<accession>A0A0F7PDP5</accession>
<dbReference type="Proteomes" id="UP000060390">
    <property type="component" value="Chromosome"/>
</dbReference>
<evidence type="ECO:0000313" key="1">
    <source>
        <dbReference type="EMBL" id="AKH97764.1"/>
    </source>
</evidence>
<name>A0A0F7PDP5_9EURY</name>
<evidence type="ECO:0000313" key="3">
    <source>
        <dbReference type="Proteomes" id="UP000060390"/>
    </source>
</evidence>
<dbReference type="KEGG" id="hsf:HLASA_1266"/>
<organism evidence="1 4">
    <name type="scientific">Halanaeroarchaeum sulfurireducens</name>
    <dbReference type="NCBI Taxonomy" id="1604004"/>
    <lineage>
        <taxon>Archaea</taxon>
        <taxon>Methanobacteriati</taxon>
        <taxon>Methanobacteriota</taxon>
        <taxon>Stenosarchaea group</taxon>
        <taxon>Halobacteria</taxon>
        <taxon>Halobacteriales</taxon>
        <taxon>Halobacteriaceae</taxon>
        <taxon>Halanaeroarchaeum</taxon>
    </lineage>
</organism>
<protein>
    <submittedName>
        <fullName evidence="1">Uncharacterized protein</fullName>
    </submittedName>
</protein>
<sequence>MTTDQNGPCDSSITTEEELDTAIKVLLSDAHENGIDPEGSWVVQNGSAAPDWEVQVFELANRE</sequence>
<dbReference type="Proteomes" id="UP000069906">
    <property type="component" value="Chromosome"/>
</dbReference>